<dbReference type="Pfam" id="PF12138">
    <property type="entry name" value="Spherulin4"/>
    <property type="match status" value="1"/>
</dbReference>
<dbReference type="InterPro" id="IPR021986">
    <property type="entry name" value="Spherulin4"/>
</dbReference>
<organism evidence="1 2">
    <name type="scientific">Phialocephala subalpina</name>
    <dbReference type="NCBI Taxonomy" id="576137"/>
    <lineage>
        <taxon>Eukaryota</taxon>
        <taxon>Fungi</taxon>
        <taxon>Dikarya</taxon>
        <taxon>Ascomycota</taxon>
        <taxon>Pezizomycotina</taxon>
        <taxon>Leotiomycetes</taxon>
        <taxon>Helotiales</taxon>
        <taxon>Mollisiaceae</taxon>
        <taxon>Phialocephala</taxon>
        <taxon>Phialocephala fortinii species complex</taxon>
    </lineage>
</organism>
<proteinExistence type="predicted"/>
<evidence type="ECO:0000313" key="1">
    <source>
        <dbReference type="EMBL" id="CZR58562.1"/>
    </source>
</evidence>
<accession>A0A1L7X0L4</accession>
<gene>
    <name evidence="1" type="ORF">PAC_08454</name>
</gene>
<dbReference type="EMBL" id="FJOG01000012">
    <property type="protein sequence ID" value="CZR58562.1"/>
    <property type="molecule type" value="Genomic_DNA"/>
</dbReference>
<dbReference type="PANTHER" id="PTHR35040:SF9">
    <property type="entry name" value="4-LIKE CELL SURFACE PROTEIN, PUTATIVE (AFU_ORTHOLOGUE AFUA_4G14080)-RELATED"/>
    <property type="match status" value="1"/>
</dbReference>
<dbReference type="PANTHER" id="PTHR35040">
    <property type="match status" value="1"/>
</dbReference>
<dbReference type="AlphaFoldDB" id="A0A1L7X0L4"/>
<protein>
    <submittedName>
        <fullName evidence="1">Related to cell surface protein</fullName>
    </submittedName>
</protein>
<name>A0A1L7X0L4_9HELO</name>
<dbReference type="OrthoDB" id="5342184at2759"/>
<evidence type="ECO:0000313" key="2">
    <source>
        <dbReference type="Proteomes" id="UP000184330"/>
    </source>
</evidence>
<keyword evidence="2" id="KW-1185">Reference proteome</keyword>
<reference evidence="1 2" key="1">
    <citation type="submission" date="2016-03" db="EMBL/GenBank/DDBJ databases">
        <authorList>
            <person name="Ploux O."/>
        </authorList>
    </citation>
    <scope>NUCLEOTIDE SEQUENCE [LARGE SCALE GENOMIC DNA]</scope>
    <source>
        <strain evidence="1 2">UAMH 11012</strain>
    </source>
</reference>
<sequence>MPPKSAVLLPLYIYPLPGAWEPLHRSIADNPNLQFIIILNPHNGPGASSLPDEDYSREIPKLTSQPNVITVGYVRIDYCKRNLTEVFRDVAKYTGWSKDNAKSGLGVHGVFLDETPNLYSASKASYLDTVSQYIKASAGLLGDRLVIHNPGTVPDPELAKPGPDITTVVEESFVNYQSVALQQRLRSLLRYKRDKCAYMVHSVPEAKMQSLVQELRHRGAYLFVTDLCSDYYCSFGPGWKRFIEAMQN</sequence>
<dbReference type="STRING" id="576137.A0A1L7X0L4"/>
<dbReference type="Proteomes" id="UP000184330">
    <property type="component" value="Unassembled WGS sequence"/>
</dbReference>